<dbReference type="HOGENOM" id="CLU_837216_0_0_1"/>
<keyword evidence="2" id="KW-1133">Transmembrane helix</keyword>
<sequence length="335" mass="35957">MDSLFARSLCPLGEIFYACQTINFRGCCADDPCTLGHCPQDSPQRPEEDEEDDEDDEQSDSRESDSADSQVLLTTMTDSGVTRTIANSEVITVTRHTTIVTDRFPSSRITSSETLSSSQTTSAQSTTFTSSLTSSRLPEETGVDTVPSGGDLDNSLPQNAIIGIATGGGIALILLIVAMLFIWRHSKVSREQKQSRDMDRAARDDLVEEKHFPTVSAQTTGTGTHAGSDPFAPFGGNPGRADTAEDPYRPRSGVFEMDGTSAAPVELPAEPQRFAHPPPVIQQPAVDGPFPAPTQTLPSSMSPNLNGLHNGNGQPAVVGHWNHYGRFDGNLRVVN</sequence>
<keyword evidence="2" id="KW-0812">Transmembrane</keyword>
<keyword evidence="2" id="KW-0472">Membrane</keyword>
<evidence type="ECO:0008006" key="5">
    <source>
        <dbReference type="Google" id="ProtNLM"/>
    </source>
</evidence>
<gene>
    <name evidence="3" type="ORF">S7711_01252</name>
</gene>
<feature type="region of interest" description="Disordered" evidence="1">
    <location>
        <begin position="107"/>
        <end position="150"/>
    </location>
</feature>
<accession>A0A084AT51</accession>
<protein>
    <recommendedName>
        <fullName evidence="5">Mid2 domain-containing protein</fullName>
    </recommendedName>
</protein>
<evidence type="ECO:0000256" key="1">
    <source>
        <dbReference type="SAM" id="MobiDB-lite"/>
    </source>
</evidence>
<name>A0A084AT51_STACB</name>
<evidence type="ECO:0000313" key="4">
    <source>
        <dbReference type="Proteomes" id="UP000028045"/>
    </source>
</evidence>
<feature type="compositionally biased region" description="Acidic residues" evidence="1">
    <location>
        <begin position="47"/>
        <end position="58"/>
    </location>
</feature>
<proteinExistence type="predicted"/>
<dbReference type="EMBL" id="KL648579">
    <property type="protein sequence ID" value="KEY68480.1"/>
    <property type="molecule type" value="Genomic_DNA"/>
</dbReference>
<organism evidence="3 4">
    <name type="scientific">Stachybotrys chartarum (strain CBS 109288 / IBT 7711)</name>
    <name type="common">Toxic black mold</name>
    <name type="synonym">Stilbospora chartarum</name>
    <dbReference type="NCBI Taxonomy" id="1280523"/>
    <lineage>
        <taxon>Eukaryota</taxon>
        <taxon>Fungi</taxon>
        <taxon>Dikarya</taxon>
        <taxon>Ascomycota</taxon>
        <taxon>Pezizomycotina</taxon>
        <taxon>Sordariomycetes</taxon>
        <taxon>Hypocreomycetidae</taxon>
        <taxon>Hypocreales</taxon>
        <taxon>Stachybotryaceae</taxon>
        <taxon>Stachybotrys</taxon>
    </lineage>
</organism>
<feature type="region of interest" description="Disordered" evidence="1">
    <location>
        <begin position="39"/>
        <end position="76"/>
    </location>
</feature>
<feature type="transmembrane region" description="Helical" evidence="2">
    <location>
        <begin position="160"/>
        <end position="183"/>
    </location>
</feature>
<dbReference type="OrthoDB" id="5431298at2759"/>
<feature type="compositionally biased region" description="Low complexity" evidence="1">
    <location>
        <begin position="107"/>
        <end position="135"/>
    </location>
</feature>
<dbReference type="Proteomes" id="UP000028045">
    <property type="component" value="Unassembled WGS sequence"/>
</dbReference>
<dbReference type="AlphaFoldDB" id="A0A084AT51"/>
<reference evidence="3 4" key="1">
    <citation type="journal article" date="2014" name="BMC Genomics">
        <title>Comparative genome sequencing reveals chemotype-specific gene clusters in the toxigenic black mold Stachybotrys.</title>
        <authorList>
            <person name="Semeiks J."/>
            <person name="Borek D."/>
            <person name="Otwinowski Z."/>
            <person name="Grishin N.V."/>
        </authorList>
    </citation>
    <scope>NUCLEOTIDE SEQUENCE [LARGE SCALE GENOMIC DNA]</scope>
    <source>
        <strain evidence="4">CBS 109288 / IBT 7711</strain>
    </source>
</reference>
<evidence type="ECO:0000313" key="3">
    <source>
        <dbReference type="EMBL" id="KEY68480.1"/>
    </source>
</evidence>
<evidence type="ECO:0000256" key="2">
    <source>
        <dbReference type="SAM" id="Phobius"/>
    </source>
</evidence>
<keyword evidence="4" id="KW-1185">Reference proteome</keyword>